<feature type="domain" description="Phage protein Gp138 N-terminal" evidence="1">
    <location>
        <begin position="29"/>
        <end position="123"/>
    </location>
</feature>
<dbReference type="EMBL" id="CAKMMF010000001">
    <property type="protein sequence ID" value="CAH1190290.1"/>
    <property type="molecule type" value="Genomic_DNA"/>
</dbReference>
<reference evidence="2" key="1">
    <citation type="submission" date="2022-01" db="EMBL/GenBank/DDBJ databases">
        <authorList>
            <person name="Criscuolo A."/>
        </authorList>
    </citation>
    <scope>NUCLEOTIDE SEQUENCE</scope>
    <source>
        <strain evidence="2">CIP111893</strain>
    </source>
</reference>
<dbReference type="InterPro" id="IPR041599">
    <property type="entry name" value="Gp138_N"/>
</dbReference>
<evidence type="ECO:0000259" key="1">
    <source>
        <dbReference type="Pfam" id="PF18352"/>
    </source>
</evidence>
<dbReference type="InterPro" id="IPR037026">
    <property type="entry name" value="Vgr_OB-fold_dom_sf"/>
</dbReference>
<proteinExistence type="predicted"/>
<gene>
    <name evidence="2" type="ORF">PAECIP111893_00259</name>
</gene>
<evidence type="ECO:0000313" key="3">
    <source>
        <dbReference type="Proteomes" id="UP000838686"/>
    </source>
</evidence>
<dbReference type="Pfam" id="PF18352">
    <property type="entry name" value="Gp138_N"/>
    <property type="match status" value="1"/>
</dbReference>
<dbReference type="Proteomes" id="UP000838686">
    <property type="component" value="Unassembled WGS sequence"/>
</dbReference>
<sequence>MKNPDPAGTLARLMLAGMNKKYGVLNVALPCRVLSYDASSCLATVQPLVRSGPDKPAPIESVPALGQRYSVDGGAEQIFKPSLHVGDVVLVVCADREIKNTLAGQIASPDTARQHNLNDAVIVGVFGCNL</sequence>
<dbReference type="RefSeq" id="WP_236338468.1">
    <property type="nucleotide sequence ID" value="NZ_CAKMMF010000001.1"/>
</dbReference>
<keyword evidence="3" id="KW-1185">Reference proteome</keyword>
<accession>A0ABN8FQF7</accession>
<organism evidence="2 3">
    <name type="scientific">Paenibacillus plantiphilus</name>
    <dbReference type="NCBI Taxonomy" id="2905650"/>
    <lineage>
        <taxon>Bacteria</taxon>
        <taxon>Bacillati</taxon>
        <taxon>Bacillota</taxon>
        <taxon>Bacilli</taxon>
        <taxon>Bacillales</taxon>
        <taxon>Paenibacillaceae</taxon>
        <taxon>Paenibacillus</taxon>
    </lineage>
</organism>
<name>A0ABN8FQF7_9BACL</name>
<dbReference type="Gene3D" id="2.40.50.230">
    <property type="entry name" value="Gp5 N-terminal domain"/>
    <property type="match status" value="1"/>
</dbReference>
<protein>
    <recommendedName>
        <fullName evidence="1">Phage protein Gp138 N-terminal domain-containing protein</fullName>
    </recommendedName>
</protein>
<comment type="caution">
    <text evidence="2">The sequence shown here is derived from an EMBL/GenBank/DDBJ whole genome shotgun (WGS) entry which is preliminary data.</text>
</comment>
<evidence type="ECO:0000313" key="2">
    <source>
        <dbReference type="EMBL" id="CAH1190290.1"/>
    </source>
</evidence>